<dbReference type="AlphaFoldDB" id="A0A557ZZ05"/>
<name>A0A557ZZ05_9PSEU</name>
<gene>
    <name evidence="1" type="ORF">FNH06_32100</name>
</gene>
<dbReference type="InterPro" id="IPR015057">
    <property type="entry name" value="Rv2632c-like"/>
</dbReference>
<dbReference type="EMBL" id="VJZA01000083">
    <property type="protein sequence ID" value="TVT17246.1"/>
    <property type="molecule type" value="Genomic_DNA"/>
</dbReference>
<protein>
    <submittedName>
        <fullName evidence="1">DUF1876 domain-containing protein</fullName>
    </submittedName>
</protein>
<evidence type="ECO:0000313" key="2">
    <source>
        <dbReference type="Proteomes" id="UP000318578"/>
    </source>
</evidence>
<dbReference type="SUPFAM" id="SSF143212">
    <property type="entry name" value="Rv2632c-like"/>
    <property type="match status" value="1"/>
</dbReference>
<organism evidence="1 2">
    <name type="scientific">Amycolatopsis acidiphila</name>
    <dbReference type="NCBI Taxonomy" id="715473"/>
    <lineage>
        <taxon>Bacteria</taxon>
        <taxon>Bacillati</taxon>
        <taxon>Actinomycetota</taxon>
        <taxon>Actinomycetes</taxon>
        <taxon>Pseudonocardiales</taxon>
        <taxon>Pseudonocardiaceae</taxon>
        <taxon>Amycolatopsis</taxon>
    </lineage>
</organism>
<sequence length="92" mass="9373">MARAAKWTIEVALDENGDTTRAQVRLAAAGGAVFHGIGLVRGGQRGVHLPAIAAELAMARAFSDLTEELLEAVASDIESAVPGAVAPVPARA</sequence>
<dbReference type="Proteomes" id="UP000318578">
    <property type="component" value="Unassembled WGS sequence"/>
</dbReference>
<keyword evidence="2" id="KW-1185">Reference proteome</keyword>
<accession>A0A557ZZ05</accession>
<dbReference type="Pfam" id="PF08962">
    <property type="entry name" value="Rv2632c-like"/>
    <property type="match status" value="1"/>
</dbReference>
<evidence type="ECO:0000313" key="1">
    <source>
        <dbReference type="EMBL" id="TVT17246.1"/>
    </source>
</evidence>
<proteinExistence type="predicted"/>
<dbReference type="InterPro" id="IPR038070">
    <property type="entry name" value="Rv2632c-like_sf"/>
</dbReference>
<reference evidence="1 2" key="1">
    <citation type="submission" date="2019-07" db="EMBL/GenBank/DDBJ databases">
        <title>New species of Amycolatopsis and Streptomyces.</title>
        <authorList>
            <person name="Duangmal K."/>
            <person name="Teo W.F.A."/>
            <person name="Lipun K."/>
        </authorList>
    </citation>
    <scope>NUCLEOTIDE SEQUENCE [LARGE SCALE GENOMIC DNA]</scope>
    <source>
        <strain evidence="1 2">JCM 30562</strain>
    </source>
</reference>
<dbReference type="Gene3D" id="3.30.160.240">
    <property type="entry name" value="Rv1738"/>
    <property type="match status" value="1"/>
</dbReference>
<dbReference type="OrthoDB" id="3629937at2"/>
<comment type="caution">
    <text evidence="1">The sequence shown here is derived from an EMBL/GenBank/DDBJ whole genome shotgun (WGS) entry which is preliminary data.</text>
</comment>
<dbReference type="RefSeq" id="WP_144643667.1">
    <property type="nucleotide sequence ID" value="NZ_BNAX01000004.1"/>
</dbReference>